<dbReference type="Proteomes" id="UP000324222">
    <property type="component" value="Unassembled WGS sequence"/>
</dbReference>
<protein>
    <submittedName>
        <fullName evidence="2">Uncharacterized protein</fullName>
    </submittedName>
</protein>
<evidence type="ECO:0000256" key="1">
    <source>
        <dbReference type="SAM" id="MobiDB-lite"/>
    </source>
</evidence>
<reference evidence="2 3" key="1">
    <citation type="submission" date="2019-05" db="EMBL/GenBank/DDBJ databases">
        <title>Another draft genome of Portunus trituberculatus and its Hox gene families provides insights of decapod evolution.</title>
        <authorList>
            <person name="Jeong J.-H."/>
            <person name="Song I."/>
            <person name="Kim S."/>
            <person name="Choi T."/>
            <person name="Kim D."/>
            <person name="Ryu S."/>
            <person name="Kim W."/>
        </authorList>
    </citation>
    <scope>NUCLEOTIDE SEQUENCE [LARGE SCALE GENOMIC DNA]</scope>
    <source>
        <tissue evidence="2">Muscle</tissue>
    </source>
</reference>
<evidence type="ECO:0000313" key="3">
    <source>
        <dbReference type="Proteomes" id="UP000324222"/>
    </source>
</evidence>
<accession>A0A5B7IT22</accession>
<name>A0A5B7IT22_PORTR</name>
<organism evidence="2 3">
    <name type="scientific">Portunus trituberculatus</name>
    <name type="common">Swimming crab</name>
    <name type="synonym">Neptunus trituberculatus</name>
    <dbReference type="NCBI Taxonomy" id="210409"/>
    <lineage>
        <taxon>Eukaryota</taxon>
        <taxon>Metazoa</taxon>
        <taxon>Ecdysozoa</taxon>
        <taxon>Arthropoda</taxon>
        <taxon>Crustacea</taxon>
        <taxon>Multicrustacea</taxon>
        <taxon>Malacostraca</taxon>
        <taxon>Eumalacostraca</taxon>
        <taxon>Eucarida</taxon>
        <taxon>Decapoda</taxon>
        <taxon>Pleocyemata</taxon>
        <taxon>Brachyura</taxon>
        <taxon>Eubrachyura</taxon>
        <taxon>Portunoidea</taxon>
        <taxon>Portunidae</taxon>
        <taxon>Portuninae</taxon>
        <taxon>Portunus</taxon>
    </lineage>
</organism>
<gene>
    <name evidence="2" type="ORF">E2C01_081890</name>
</gene>
<keyword evidence="3" id="KW-1185">Reference proteome</keyword>
<feature type="compositionally biased region" description="Basic residues" evidence="1">
    <location>
        <begin position="13"/>
        <end position="22"/>
    </location>
</feature>
<evidence type="ECO:0000313" key="2">
    <source>
        <dbReference type="EMBL" id="MPC87042.1"/>
    </source>
</evidence>
<feature type="region of interest" description="Disordered" evidence="1">
    <location>
        <begin position="1"/>
        <end position="25"/>
    </location>
</feature>
<comment type="caution">
    <text evidence="2">The sequence shown here is derived from an EMBL/GenBank/DDBJ whole genome shotgun (WGS) entry which is preliminary data.</text>
</comment>
<dbReference type="EMBL" id="VSRR010073346">
    <property type="protein sequence ID" value="MPC87042.1"/>
    <property type="molecule type" value="Genomic_DNA"/>
</dbReference>
<dbReference type="AlphaFoldDB" id="A0A5B7IT22"/>
<proteinExistence type="predicted"/>
<sequence length="49" mass="5443">MIATLSLPSPSVPRRHTSRPQRRLSATPFAIDVTSTTMFPLVVRRAPLL</sequence>